<keyword evidence="5" id="KW-1185">Reference proteome</keyword>
<sequence length="344" mass="39198">MWKRRSRLRIIRLGKSGLKVSKIILGCMSYGDPKWAGWVLPEEESLPLLKAAYDSGITTWDTADVYSNGRSEMIVKKAIEKFQIPREKLVILTKCWGLVIEDNPGLRISQPGPEWANQHGLSRKHILDAVDNSIRRLGTYIDVLQIHRLDKDVEAEEIMKALHDVVQSGKVRYIGGSSMYAHEFAILQFTATLNHWTPFISMQNFYNLAYREEEREMIPFCKKTGVGLIPWSPIARGLLARPWDDRSSVRASGTDMLFNQFVKRESDIDREISKRVEKIAKDKEVSMANIAIAWTLHKGTMPIVGLSSVERIHDAVKALSIKFSEDELKYLEEAYVPKAVFGHA</sequence>
<dbReference type="Gene3D" id="3.20.20.100">
    <property type="entry name" value="NADP-dependent oxidoreductase domain"/>
    <property type="match status" value="1"/>
</dbReference>
<dbReference type="OrthoDB" id="1720422at2759"/>
<comment type="similarity">
    <text evidence="2">Belongs to the aldo/keto reductase family. Aldo/keto reductase 2 subfamily.</text>
</comment>
<reference evidence="4 5" key="2">
    <citation type="submission" date="2015-05" db="EMBL/GenBank/DDBJ databases">
        <authorList>
            <person name="Morales-Cruz A."/>
            <person name="Amrine K.C."/>
            <person name="Cantu D."/>
        </authorList>
    </citation>
    <scope>NUCLEOTIDE SEQUENCE [LARGE SCALE GENOMIC DNA]</scope>
    <source>
        <strain evidence="4">UCRPC4</strain>
    </source>
</reference>
<dbReference type="EMBL" id="LCWF01000185">
    <property type="protein sequence ID" value="KKY15512.1"/>
    <property type="molecule type" value="Genomic_DNA"/>
</dbReference>
<evidence type="ECO:0000313" key="4">
    <source>
        <dbReference type="EMBL" id="KKY15512.1"/>
    </source>
</evidence>
<dbReference type="GO" id="GO:0016491">
    <property type="term" value="F:oxidoreductase activity"/>
    <property type="evidence" value="ECO:0007669"/>
    <property type="project" value="UniProtKB-KW"/>
</dbReference>
<comment type="caution">
    <text evidence="4">The sequence shown here is derived from an EMBL/GenBank/DDBJ whole genome shotgun (WGS) entry which is preliminary data.</text>
</comment>
<dbReference type="InterPro" id="IPR023210">
    <property type="entry name" value="NADP_OxRdtase_dom"/>
</dbReference>
<proteinExistence type="inferred from homology"/>
<dbReference type="Pfam" id="PF00248">
    <property type="entry name" value="Aldo_ket_red"/>
    <property type="match status" value="1"/>
</dbReference>
<dbReference type="FunFam" id="3.20.20.100:FF:000004">
    <property type="entry name" value="Oxidoreductase, aldo/keto reductase"/>
    <property type="match status" value="1"/>
</dbReference>
<accession>A0A0G2DX86</accession>
<evidence type="ECO:0000259" key="3">
    <source>
        <dbReference type="Pfam" id="PF00248"/>
    </source>
</evidence>
<reference evidence="4 5" key="1">
    <citation type="submission" date="2015-05" db="EMBL/GenBank/DDBJ databases">
        <title>Distinctive expansion of gene families associated with plant cell wall degradation and secondary metabolism in the genomes of grapevine trunk pathogens.</title>
        <authorList>
            <person name="Lawrence D.P."/>
            <person name="Travadon R."/>
            <person name="Rolshausen P.E."/>
            <person name="Baumgartner K."/>
        </authorList>
    </citation>
    <scope>NUCLEOTIDE SEQUENCE [LARGE SCALE GENOMIC DNA]</scope>
    <source>
        <strain evidence="4">UCRPC4</strain>
    </source>
</reference>
<dbReference type="PANTHER" id="PTHR43364:SF15">
    <property type="entry name" value="ARYL-ALCOHOL DEHYDROGENASE AAD16-RELATED"/>
    <property type="match status" value="1"/>
</dbReference>
<protein>
    <submittedName>
        <fullName evidence="4">Putative aldo-keto reductase</fullName>
    </submittedName>
</protein>
<evidence type="ECO:0000256" key="2">
    <source>
        <dbReference type="ARBA" id="ARBA00038157"/>
    </source>
</evidence>
<name>A0A0G2DX86_PHACM</name>
<dbReference type="AlphaFoldDB" id="A0A0G2DX86"/>
<dbReference type="Proteomes" id="UP000053317">
    <property type="component" value="Unassembled WGS sequence"/>
</dbReference>
<feature type="domain" description="NADP-dependent oxidoreductase" evidence="3">
    <location>
        <begin position="22"/>
        <end position="335"/>
    </location>
</feature>
<dbReference type="PANTHER" id="PTHR43364">
    <property type="entry name" value="NADH-SPECIFIC METHYLGLYOXAL REDUCTASE-RELATED"/>
    <property type="match status" value="1"/>
</dbReference>
<dbReference type="InterPro" id="IPR036812">
    <property type="entry name" value="NAD(P)_OxRdtase_dom_sf"/>
</dbReference>
<gene>
    <name evidence="4" type="ORF">UCRPC4_g06315</name>
</gene>
<evidence type="ECO:0000256" key="1">
    <source>
        <dbReference type="ARBA" id="ARBA00023002"/>
    </source>
</evidence>
<dbReference type="CDD" id="cd19079">
    <property type="entry name" value="AKR_EcYajO-like"/>
    <property type="match status" value="1"/>
</dbReference>
<evidence type="ECO:0000313" key="5">
    <source>
        <dbReference type="Proteomes" id="UP000053317"/>
    </source>
</evidence>
<dbReference type="SUPFAM" id="SSF51430">
    <property type="entry name" value="NAD(P)-linked oxidoreductase"/>
    <property type="match status" value="1"/>
</dbReference>
<dbReference type="InterPro" id="IPR050523">
    <property type="entry name" value="AKR_Detox_Biosynth"/>
</dbReference>
<dbReference type="GO" id="GO:0005829">
    <property type="term" value="C:cytosol"/>
    <property type="evidence" value="ECO:0007669"/>
    <property type="project" value="UniProtKB-ARBA"/>
</dbReference>
<keyword evidence="1" id="KW-0560">Oxidoreductase</keyword>
<organism evidence="4 5">
    <name type="scientific">Phaeomoniella chlamydospora</name>
    <name type="common">Phaeoacremonium chlamydosporum</name>
    <dbReference type="NCBI Taxonomy" id="158046"/>
    <lineage>
        <taxon>Eukaryota</taxon>
        <taxon>Fungi</taxon>
        <taxon>Dikarya</taxon>
        <taxon>Ascomycota</taxon>
        <taxon>Pezizomycotina</taxon>
        <taxon>Eurotiomycetes</taxon>
        <taxon>Chaetothyriomycetidae</taxon>
        <taxon>Phaeomoniellales</taxon>
        <taxon>Phaeomoniellaceae</taxon>
        <taxon>Phaeomoniella</taxon>
    </lineage>
</organism>